<organism evidence="1 2">
    <name type="scientific">Molorchus minor</name>
    <dbReference type="NCBI Taxonomy" id="1323400"/>
    <lineage>
        <taxon>Eukaryota</taxon>
        <taxon>Metazoa</taxon>
        <taxon>Ecdysozoa</taxon>
        <taxon>Arthropoda</taxon>
        <taxon>Hexapoda</taxon>
        <taxon>Insecta</taxon>
        <taxon>Pterygota</taxon>
        <taxon>Neoptera</taxon>
        <taxon>Endopterygota</taxon>
        <taxon>Coleoptera</taxon>
        <taxon>Polyphaga</taxon>
        <taxon>Cucujiformia</taxon>
        <taxon>Chrysomeloidea</taxon>
        <taxon>Cerambycidae</taxon>
        <taxon>Lamiinae</taxon>
        <taxon>Monochamini</taxon>
        <taxon>Molorchus</taxon>
    </lineage>
</organism>
<protein>
    <submittedName>
        <fullName evidence="1">Uncharacterized protein</fullName>
    </submittedName>
</protein>
<accession>A0ABQ9JCH1</accession>
<reference evidence="1" key="1">
    <citation type="journal article" date="2023" name="Insect Mol. Biol.">
        <title>Genome sequencing provides insights into the evolution of gene families encoding plant cell wall-degrading enzymes in longhorned beetles.</title>
        <authorList>
            <person name="Shin N.R."/>
            <person name="Okamura Y."/>
            <person name="Kirsch R."/>
            <person name="Pauchet Y."/>
        </authorList>
    </citation>
    <scope>NUCLEOTIDE SEQUENCE</scope>
    <source>
        <strain evidence="1">MMC_N1</strain>
    </source>
</reference>
<keyword evidence="2" id="KW-1185">Reference proteome</keyword>
<proteinExistence type="predicted"/>
<evidence type="ECO:0000313" key="1">
    <source>
        <dbReference type="EMBL" id="KAJ8975876.1"/>
    </source>
</evidence>
<name>A0ABQ9JCH1_9CUCU</name>
<evidence type="ECO:0000313" key="2">
    <source>
        <dbReference type="Proteomes" id="UP001162164"/>
    </source>
</evidence>
<dbReference type="Proteomes" id="UP001162164">
    <property type="component" value="Unassembled WGS sequence"/>
</dbReference>
<dbReference type="EMBL" id="JAPWTJ010000752">
    <property type="protein sequence ID" value="KAJ8975876.1"/>
    <property type="molecule type" value="Genomic_DNA"/>
</dbReference>
<gene>
    <name evidence="1" type="ORF">NQ317_015209</name>
</gene>
<sequence>MIPITLESALKQVQVYEDLPHVYLQRLAIEHQPISVMDPFGPNLSTVSMHDLWMYPHKFHIDRISVQKYQISNV</sequence>
<comment type="caution">
    <text evidence="1">The sequence shown here is derived from an EMBL/GenBank/DDBJ whole genome shotgun (WGS) entry which is preliminary data.</text>
</comment>